<dbReference type="EMBL" id="CP019063">
    <property type="protein sequence ID" value="AVF37691.1"/>
    <property type="molecule type" value="Genomic_DNA"/>
</dbReference>
<name>A0A2L1UXS2_9GAMM</name>
<proteinExistence type="predicted"/>
<sequence>MDLTQEPAEHLIKHKALIDIFEQMIALVNQLAVGEYHSLDLYLNNCRHFSQRSQEAQKILAEPSFEHYLMRNDIVLFYSINSVNMAFGMMTNLLENMNKLVANDQVQ</sequence>
<protein>
    <submittedName>
        <fullName evidence="1">Uncharacterized protein</fullName>
    </submittedName>
</protein>
<dbReference type="Proteomes" id="UP000239197">
    <property type="component" value="Plasmid unnamed1"/>
</dbReference>
<organism evidence="1 2">
    <name type="scientific">Rahnella sikkimica</name>
    <dbReference type="NCBI Taxonomy" id="1805933"/>
    <lineage>
        <taxon>Bacteria</taxon>
        <taxon>Pseudomonadati</taxon>
        <taxon>Pseudomonadota</taxon>
        <taxon>Gammaproteobacteria</taxon>
        <taxon>Enterobacterales</taxon>
        <taxon>Yersiniaceae</taxon>
        <taxon>Rahnella</taxon>
    </lineage>
</organism>
<keyword evidence="2" id="KW-1185">Reference proteome</keyword>
<accession>A0A2L1UXS2</accession>
<dbReference type="RefSeq" id="WP_104925030.1">
    <property type="nucleotide sequence ID" value="NZ_CP019063.1"/>
</dbReference>
<gene>
    <name evidence="1" type="ORF">BV494_22500</name>
</gene>
<evidence type="ECO:0000313" key="2">
    <source>
        <dbReference type="Proteomes" id="UP000239197"/>
    </source>
</evidence>
<dbReference type="KEGG" id="rox:BV494_22500"/>
<geneLocation type="plasmid" evidence="1 2">
    <name>unnamed1</name>
</geneLocation>
<dbReference type="AlphaFoldDB" id="A0A2L1UXS2"/>
<dbReference type="OrthoDB" id="6505201at2"/>
<reference evidence="2" key="1">
    <citation type="submission" date="2017-01" db="EMBL/GenBank/DDBJ databases">
        <title>Genome sequence of Rouxiella sp. ERMR1:05.</title>
        <authorList>
            <person name="Kumar R."/>
            <person name="Singh D."/>
            <person name="Kumar S."/>
        </authorList>
    </citation>
    <scope>NUCLEOTIDE SEQUENCE [LARGE SCALE GENOMIC DNA]</scope>
    <source>
        <strain evidence="2">ERMR1:05</strain>
        <plasmid evidence="2">unnamed1</plasmid>
    </source>
</reference>
<evidence type="ECO:0000313" key="1">
    <source>
        <dbReference type="EMBL" id="AVF37691.1"/>
    </source>
</evidence>
<keyword evidence="1" id="KW-0614">Plasmid</keyword>